<dbReference type="Proteomes" id="UP000719412">
    <property type="component" value="Unassembled WGS sequence"/>
</dbReference>
<comment type="caution">
    <text evidence="2">Lacks conserved residue(s) required for the propagation of feature annotation.</text>
</comment>
<keyword evidence="1" id="KW-1015">Disulfide bond</keyword>
<dbReference type="InterPro" id="IPR035914">
    <property type="entry name" value="Sperma_CUB_dom_sf"/>
</dbReference>
<feature type="region of interest" description="Disordered" evidence="3">
    <location>
        <begin position="56"/>
        <end position="84"/>
    </location>
</feature>
<dbReference type="PROSITE" id="PS01180">
    <property type="entry name" value="CUB"/>
    <property type="match status" value="1"/>
</dbReference>
<proteinExistence type="predicted"/>
<gene>
    <name evidence="5" type="ORF">GEV33_008077</name>
</gene>
<reference evidence="5" key="1">
    <citation type="journal article" date="2020" name="J Insects Food Feed">
        <title>The yellow mealworm (Tenebrio molitor) genome: a resource for the emerging insects as food and feed industry.</title>
        <authorList>
            <person name="Eriksson T."/>
            <person name="Andere A."/>
            <person name="Kelstrup H."/>
            <person name="Emery V."/>
            <person name="Picard C."/>
        </authorList>
    </citation>
    <scope>NUCLEOTIDE SEQUENCE</scope>
    <source>
        <strain evidence="5">Stoneville</strain>
        <tissue evidence="5">Whole head</tissue>
    </source>
</reference>
<dbReference type="EMBL" id="JABDTM020024001">
    <property type="protein sequence ID" value="KAH0814714.1"/>
    <property type="molecule type" value="Genomic_DNA"/>
</dbReference>
<dbReference type="SUPFAM" id="SSF49854">
    <property type="entry name" value="Spermadhesin, CUB domain"/>
    <property type="match status" value="1"/>
</dbReference>
<keyword evidence="6" id="KW-1185">Reference proteome</keyword>
<dbReference type="AlphaFoldDB" id="A0A8J6HHF4"/>
<name>A0A8J6HHF4_TENMO</name>
<dbReference type="InterPro" id="IPR000859">
    <property type="entry name" value="CUB_dom"/>
</dbReference>
<feature type="domain" description="CUB" evidence="4">
    <location>
        <begin position="168"/>
        <end position="296"/>
    </location>
</feature>
<accession>A0A8J6HHF4</accession>
<dbReference type="Gene3D" id="2.60.120.290">
    <property type="entry name" value="Spermadhesin, CUB domain"/>
    <property type="match status" value="1"/>
</dbReference>
<protein>
    <recommendedName>
        <fullName evidence="4">CUB domain-containing protein</fullName>
    </recommendedName>
</protein>
<evidence type="ECO:0000256" key="3">
    <source>
        <dbReference type="SAM" id="MobiDB-lite"/>
    </source>
</evidence>
<evidence type="ECO:0000259" key="4">
    <source>
        <dbReference type="PROSITE" id="PS01180"/>
    </source>
</evidence>
<evidence type="ECO:0000256" key="1">
    <source>
        <dbReference type="ARBA" id="ARBA00023157"/>
    </source>
</evidence>
<organism evidence="5 6">
    <name type="scientific">Tenebrio molitor</name>
    <name type="common">Yellow mealworm beetle</name>
    <dbReference type="NCBI Taxonomy" id="7067"/>
    <lineage>
        <taxon>Eukaryota</taxon>
        <taxon>Metazoa</taxon>
        <taxon>Ecdysozoa</taxon>
        <taxon>Arthropoda</taxon>
        <taxon>Hexapoda</taxon>
        <taxon>Insecta</taxon>
        <taxon>Pterygota</taxon>
        <taxon>Neoptera</taxon>
        <taxon>Endopterygota</taxon>
        <taxon>Coleoptera</taxon>
        <taxon>Polyphaga</taxon>
        <taxon>Cucujiformia</taxon>
        <taxon>Tenebrionidae</taxon>
        <taxon>Tenebrio</taxon>
    </lineage>
</organism>
<feature type="region of interest" description="Disordered" evidence="3">
    <location>
        <begin position="1"/>
        <end position="27"/>
    </location>
</feature>
<evidence type="ECO:0000256" key="2">
    <source>
        <dbReference type="PROSITE-ProRule" id="PRU00059"/>
    </source>
</evidence>
<reference evidence="5" key="2">
    <citation type="submission" date="2021-08" db="EMBL/GenBank/DDBJ databases">
        <authorList>
            <person name="Eriksson T."/>
        </authorList>
    </citation>
    <scope>NUCLEOTIDE SEQUENCE</scope>
    <source>
        <strain evidence="5">Stoneville</strain>
        <tissue evidence="5">Whole head</tissue>
    </source>
</reference>
<sequence length="458" mass="53549">MPKSPKERKESTKREREEEAKKEMDREMKTIIREIREDTAGIREENKVLRKELAAVREEKKKEKRREDEPARKGIKRRGEGERDKKIQRLVRKCRWEETDGMVRRKWMRGVEREQTRKDSGWCERKVVGTRRVKKCTTGRATHLDRRKMHTFLLLLIMTVSAGGRPRCGGVLTAARGILQTPGFPTELPVPIHCEWVIDAQNLASPNTSIVVYLTQLYVHEGLSFTEYQVYDRTYQLDGRVIHTVNETNVVQVRWVQSFQNFLVVTLKLDSIDSAHLRVLDRFLDVYGFNITYEVARGPVRTDSCTIMDCGFTGICYDHYTEKRNKWRRRFETEIDAVKALEAILKRLCKNGFQHVLEQRQHPWDKLQDLQGFTFCSVGNDEEMLDLTAETILQAVRLIKIAISRLLTVFLCVEKTKDATRPTNRRYNAEETDFRKSLWNIHGIGEFLGLENVKTGLM</sequence>
<evidence type="ECO:0000313" key="6">
    <source>
        <dbReference type="Proteomes" id="UP000719412"/>
    </source>
</evidence>
<evidence type="ECO:0000313" key="5">
    <source>
        <dbReference type="EMBL" id="KAH0814714.1"/>
    </source>
</evidence>
<dbReference type="CDD" id="cd00041">
    <property type="entry name" value="CUB"/>
    <property type="match status" value="1"/>
</dbReference>
<comment type="caution">
    <text evidence="5">The sequence shown here is derived from an EMBL/GenBank/DDBJ whole genome shotgun (WGS) entry which is preliminary data.</text>
</comment>